<comment type="similarity">
    <text evidence="1">Belongs to the short-chain dehydrogenases/reductases (SDR) family.</text>
</comment>
<dbReference type="EMBL" id="RKMG01000001">
    <property type="protein sequence ID" value="RPA65464.1"/>
    <property type="molecule type" value="Genomic_DNA"/>
</dbReference>
<keyword evidence="4" id="KW-1185">Reference proteome</keyword>
<dbReference type="InterPro" id="IPR036291">
    <property type="entry name" value="NAD(P)-bd_dom_sf"/>
</dbReference>
<dbReference type="OrthoDB" id="9804774at2"/>
<dbReference type="GO" id="GO:0016491">
    <property type="term" value="F:oxidoreductase activity"/>
    <property type="evidence" value="ECO:0007669"/>
    <property type="project" value="UniProtKB-KW"/>
</dbReference>
<dbReference type="PRINTS" id="PR00081">
    <property type="entry name" value="GDHRDH"/>
</dbReference>
<dbReference type="GO" id="GO:0008206">
    <property type="term" value="P:bile acid metabolic process"/>
    <property type="evidence" value="ECO:0007669"/>
    <property type="project" value="UniProtKB-ARBA"/>
</dbReference>
<accession>A0A3N4HFI5</accession>
<dbReference type="Gene3D" id="3.40.50.720">
    <property type="entry name" value="NAD(P)-binding Rossmann-like Domain"/>
    <property type="match status" value="1"/>
</dbReference>
<dbReference type="PANTHER" id="PTHR24321">
    <property type="entry name" value="DEHYDROGENASES, SHORT CHAIN"/>
    <property type="match status" value="1"/>
</dbReference>
<name>A0A3N4HFI5_9LACT</name>
<dbReference type="Pfam" id="PF13561">
    <property type="entry name" value="adh_short_C2"/>
    <property type="match status" value="1"/>
</dbReference>
<comment type="caution">
    <text evidence="3">The sequence shown here is derived from an EMBL/GenBank/DDBJ whole genome shotgun (WGS) entry which is preliminary data.</text>
</comment>
<sequence>MEITLTDQTAVIFGAGRGIGEAMATVFADAGATVYIADLIEENSKALAEELKAKGHKAVGVKCNVSSYDEIDAVLAQAEEETGRLDIIINNAGIVGLDSFLETSQEDIQKLLNVNLMGANNGMQAGIKRMMKYDHGKIINTASFAGRHAMKEGFAHYGMTKAAVIYLTQAAAYAGADHNINVNAICPGIIRSQMWETILESYEQAGQDKETAWTESLKHFIPLKRGDQKAEDIAYTALFLASPLADHITGQSINVDGGAAMN</sequence>
<evidence type="ECO:0000256" key="1">
    <source>
        <dbReference type="ARBA" id="ARBA00006484"/>
    </source>
</evidence>
<dbReference type="PANTHER" id="PTHR24321:SF15">
    <property type="entry name" value="OXIDOREDUCTASE UCPA"/>
    <property type="match status" value="1"/>
</dbReference>
<organism evidence="3 4">
    <name type="scientific">Aerococcus agrisoli</name>
    <dbReference type="NCBI Taxonomy" id="2487350"/>
    <lineage>
        <taxon>Bacteria</taxon>
        <taxon>Bacillati</taxon>
        <taxon>Bacillota</taxon>
        <taxon>Bacilli</taxon>
        <taxon>Lactobacillales</taxon>
        <taxon>Aerococcaceae</taxon>
        <taxon>Aerococcus</taxon>
    </lineage>
</organism>
<dbReference type="FunFam" id="3.40.50.720:FF:000084">
    <property type="entry name" value="Short-chain dehydrogenase reductase"/>
    <property type="match status" value="1"/>
</dbReference>
<dbReference type="AlphaFoldDB" id="A0A3N4HFI5"/>
<reference evidence="3 4" key="1">
    <citation type="submission" date="2018-11" db="EMBL/GenBank/DDBJ databases">
        <title>Aerococcus sp. SJQ22, whole genome shotgun sequence.</title>
        <authorList>
            <person name="Sun L."/>
            <person name="Gao X."/>
            <person name="Chen W."/>
            <person name="Huang K."/>
        </authorList>
    </citation>
    <scope>NUCLEOTIDE SEQUENCE [LARGE SCALE GENOMIC DNA]</scope>
    <source>
        <strain evidence="3 4">SJQ22</strain>
    </source>
</reference>
<dbReference type="Proteomes" id="UP000273977">
    <property type="component" value="Unassembled WGS sequence"/>
</dbReference>
<evidence type="ECO:0000313" key="3">
    <source>
        <dbReference type="EMBL" id="RPA65464.1"/>
    </source>
</evidence>
<dbReference type="RefSeq" id="WP_123778999.1">
    <property type="nucleotide sequence ID" value="NZ_RKMG01000001.1"/>
</dbReference>
<protein>
    <submittedName>
        <fullName evidence="3">SDR family oxidoreductase</fullName>
    </submittedName>
</protein>
<proteinExistence type="inferred from homology"/>
<dbReference type="InterPro" id="IPR002347">
    <property type="entry name" value="SDR_fam"/>
</dbReference>
<dbReference type="SUPFAM" id="SSF51735">
    <property type="entry name" value="NAD(P)-binding Rossmann-fold domains"/>
    <property type="match status" value="1"/>
</dbReference>
<gene>
    <name evidence="3" type="ORF">EF384_00225</name>
</gene>
<evidence type="ECO:0000313" key="4">
    <source>
        <dbReference type="Proteomes" id="UP000273977"/>
    </source>
</evidence>
<dbReference type="CDD" id="cd05233">
    <property type="entry name" value="SDR_c"/>
    <property type="match status" value="1"/>
</dbReference>
<dbReference type="PRINTS" id="PR00080">
    <property type="entry name" value="SDRFAMILY"/>
</dbReference>
<evidence type="ECO:0000256" key="2">
    <source>
        <dbReference type="ARBA" id="ARBA00023002"/>
    </source>
</evidence>
<keyword evidence="2" id="KW-0560">Oxidoreductase</keyword>